<dbReference type="PROSITE" id="PS51898">
    <property type="entry name" value="TYR_RECOMBINASE"/>
    <property type="match status" value="1"/>
</dbReference>
<evidence type="ECO:0000313" key="4">
    <source>
        <dbReference type="Proteomes" id="UP001600109"/>
    </source>
</evidence>
<feature type="domain" description="Tyr recombinase" evidence="2">
    <location>
        <begin position="1"/>
        <end position="50"/>
    </location>
</feature>
<evidence type="ECO:0000313" key="3">
    <source>
        <dbReference type="EMBL" id="MFE3869039.1"/>
    </source>
</evidence>
<keyword evidence="4" id="KW-1185">Reference proteome</keyword>
<dbReference type="InterPro" id="IPR011010">
    <property type="entry name" value="DNA_brk_join_enz"/>
</dbReference>
<dbReference type="SUPFAM" id="SSF56349">
    <property type="entry name" value="DNA breaking-rejoining enzymes"/>
    <property type="match status" value="1"/>
</dbReference>
<sequence length="65" mass="7246">MARLTFATTLTLTNGVPIESVSKMLGHKNLRTTEHYAKVLDKKVSEDIMVLRNKMNSVAKLSKAN</sequence>
<protein>
    <submittedName>
        <fullName evidence="3">Tyrosine-type recombinase/integrase</fullName>
    </submittedName>
</protein>
<dbReference type="EMBL" id="JBHZPZ010000017">
    <property type="protein sequence ID" value="MFE3869039.1"/>
    <property type="molecule type" value="Genomic_DNA"/>
</dbReference>
<evidence type="ECO:0000259" key="2">
    <source>
        <dbReference type="PROSITE" id="PS51898"/>
    </source>
</evidence>
<reference evidence="3 4" key="1">
    <citation type="submission" date="2024-06" db="EMBL/GenBank/DDBJ databases">
        <title>Flavobacterium spp. isolated from glacier.</title>
        <authorList>
            <person name="Han D."/>
        </authorList>
    </citation>
    <scope>NUCLEOTIDE SEQUENCE [LARGE SCALE GENOMIC DNA]</scope>
    <source>
        <strain evidence="3 4">LS2P90</strain>
    </source>
</reference>
<dbReference type="Gene3D" id="1.10.443.10">
    <property type="entry name" value="Intergrase catalytic core"/>
    <property type="match status" value="1"/>
</dbReference>
<accession>A0ABW6I0C0</accession>
<proteinExistence type="predicted"/>
<dbReference type="Proteomes" id="UP001600109">
    <property type="component" value="Unassembled WGS sequence"/>
</dbReference>
<gene>
    <name evidence="3" type="ORF">ACFX5E_13300</name>
</gene>
<comment type="caution">
    <text evidence="3">The sequence shown here is derived from an EMBL/GenBank/DDBJ whole genome shotgun (WGS) entry which is preliminary data.</text>
</comment>
<dbReference type="Pfam" id="PF00589">
    <property type="entry name" value="Phage_integrase"/>
    <property type="match status" value="1"/>
</dbReference>
<keyword evidence="1" id="KW-0233">DNA recombination</keyword>
<organism evidence="3 4">
    <name type="scientific">Flavobacterium xylosi</name>
    <dbReference type="NCBI Taxonomy" id="3230415"/>
    <lineage>
        <taxon>Bacteria</taxon>
        <taxon>Pseudomonadati</taxon>
        <taxon>Bacteroidota</taxon>
        <taxon>Flavobacteriia</taxon>
        <taxon>Flavobacteriales</taxon>
        <taxon>Flavobacteriaceae</taxon>
        <taxon>Flavobacterium</taxon>
    </lineage>
</organism>
<dbReference type="InterPro" id="IPR002104">
    <property type="entry name" value="Integrase_catalytic"/>
</dbReference>
<evidence type="ECO:0000256" key="1">
    <source>
        <dbReference type="ARBA" id="ARBA00023172"/>
    </source>
</evidence>
<dbReference type="InterPro" id="IPR013762">
    <property type="entry name" value="Integrase-like_cat_sf"/>
</dbReference>
<name>A0ABW6I0C0_9FLAO</name>
<dbReference type="RefSeq" id="WP_379855696.1">
    <property type="nucleotide sequence ID" value="NZ_JBHZPZ010000017.1"/>
</dbReference>